<comment type="caution">
    <text evidence="2">The sequence shown here is derived from an EMBL/GenBank/DDBJ whole genome shotgun (WGS) entry which is preliminary data.</text>
</comment>
<feature type="region of interest" description="Disordered" evidence="1">
    <location>
        <begin position="1"/>
        <end position="37"/>
    </location>
</feature>
<accession>A0A4R0X6E8</accession>
<protein>
    <submittedName>
        <fullName evidence="2">Uncharacterized protein</fullName>
    </submittedName>
</protein>
<dbReference type="Proteomes" id="UP000294200">
    <property type="component" value="Unassembled WGS sequence"/>
</dbReference>
<dbReference type="AlphaFoldDB" id="A0A4R0X6E8"/>
<evidence type="ECO:0000256" key="1">
    <source>
        <dbReference type="SAM" id="MobiDB-lite"/>
    </source>
</evidence>
<keyword evidence="3" id="KW-1185">Reference proteome</keyword>
<dbReference type="InterPro" id="IPR037165">
    <property type="entry name" value="AldOxase/xan_DH_Mopterin-bd_sf"/>
</dbReference>
<name>A0A4R0X6E8_9BURK</name>
<sequence>MMPLPDVARSMHGPPTAPMRMRSSLSKRASQRRARWRSGTIARVGDAREMHVGPARKHRCRRCCIAMRMRALPSTIHRGRFPRKPMRSRANRSSTKVAHDARRDPVALRLDHLDATRDAGAREIIRMVSERAAWGAAPHAAQEPASPWLRGRGFAFDG</sequence>
<dbReference type="EMBL" id="MWML01000298">
    <property type="protein sequence ID" value="TCG04035.1"/>
    <property type="molecule type" value="Genomic_DNA"/>
</dbReference>
<feature type="non-terminal residue" evidence="2">
    <location>
        <position position="158"/>
    </location>
</feature>
<feature type="compositionally biased region" description="Basic residues" evidence="1">
    <location>
        <begin position="78"/>
        <end position="90"/>
    </location>
</feature>
<feature type="region of interest" description="Disordered" evidence="1">
    <location>
        <begin position="78"/>
        <end position="101"/>
    </location>
</feature>
<dbReference type="SUPFAM" id="SSF56003">
    <property type="entry name" value="Molybdenum cofactor-binding domain"/>
    <property type="match status" value="1"/>
</dbReference>
<organism evidence="2 3">
    <name type="scientific">Paraburkholderia steynii</name>
    <dbReference type="NCBI Taxonomy" id="1245441"/>
    <lineage>
        <taxon>Bacteria</taxon>
        <taxon>Pseudomonadati</taxon>
        <taxon>Pseudomonadota</taxon>
        <taxon>Betaproteobacteria</taxon>
        <taxon>Burkholderiales</taxon>
        <taxon>Burkholderiaceae</taxon>
        <taxon>Paraburkholderia</taxon>
    </lineage>
</organism>
<dbReference type="GO" id="GO:0016491">
    <property type="term" value="F:oxidoreductase activity"/>
    <property type="evidence" value="ECO:0007669"/>
    <property type="project" value="InterPro"/>
</dbReference>
<proteinExistence type="predicted"/>
<reference evidence="2 3" key="1">
    <citation type="submission" date="2017-02" db="EMBL/GenBank/DDBJ databases">
        <title>Paraburkholderia sophoroidis sp. nov. and Paraburkholderia steynii sp. nov. rhizobial symbionts of the fynbos legume Hypocalyptus sophoroides.</title>
        <authorList>
            <person name="Steenkamp E.T."/>
            <person name="Beukes C.W."/>
            <person name="Van Zyl E."/>
            <person name="Avontuur J."/>
            <person name="Chan W.Y."/>
            <person name="Hassen A."/>
            <person name="Palmer M."/>
            <person name="Mthombeni L."/>
            <person name="Phalane F."/>
            <person name="Sereme K."/>
            <person name="Venter S.N."/>
        </authorList>
    </citation>
    <scope>NUCLEOTIDE SEQUENCE [LARGE SCALE GENOMIC DNA]</scope>
    <source>
        <strain evidence="2 3">HC1.1ba</strain>
    </source>
</reference>
<evidence type="ECO:0000313" key="3">
    <source>
        <dbReference type="Proteomes" id="UP000294200"/>
    </source>
</evidence>
<gene>
    <name evidence="2" type="ORF">BZM27_43770</name>
</gene>
<evidence type="ECO:0000313" key="2">
    <source>
        <dbReference type="EMBL" id="TCG04035.1"/>
    </source>
</evidence>